<dbReference type="EMBL" id="KY494864">
    <property type="protein sequence ID" value="ARD70560.1"/>
    <property type="molecule type" value="Genomic_DNA"/>
</dbReference>
<evidence type="ECO:0000313" key="2">
    <source>
        <dbReference type="EMBL" id="ARD70560.1"/>
    </source>
</evidence>
<organism evidence="2">
    <name type="scientific">Pseudomonas aeruginosa</name>
    <dbReference type="NCBI Taxonomy" id="287"/>
    <lineage>
        <taxon>Bacteria</taxon>
        <taxon>Pseudomonadati</taxon>
        <taxon>Pseudomonadota</taxon>
        <taxon>Gammaproteobacteria</taxon>
        <taxon>Pseudomonadales</taxon>
        <taxon>Pseudomonadaceae</taxon>
        <taxon>Pseudomonas</taxon>
    </lineage>
</organism>
<feature type="region of interest" description="Disordered" evidence="1">
    <location>
        <begin position="16"/>
        <end position="39"/>
    </location>
</feature>
<protein>
    <submittedName>
        <fullName evidence="2">Uncharacterized protein</fullName>
    </submittedName>
</protein>
<dbReference type="AlphaFoldDB" id="A0A1V0M6Q7"/>
<accession>A0A1V0M6Q7</accession>
<evidence type="ECO:0000256" key="1">
    <source>
        <dbReference type="SAM" id="MobiDB-lite"/>
    </source>
</evidence>
<keyword evidence="2" id="KW-0614">Plasmid</keyword>
<reference evidence="2" key="1">
    <citation type="submission" date="2017-01" db="EMBL/GenBank/DDBJ databases">
        <title>Complete nucleotide sequence of an IncP-2 blaVIM-2-harboring megaplasmid from Pseudomonas aeruginosa.</title>
        <authorList>
            <person name="Botelho J."/>
            <person name="Grosso F."/>
            <person name="Mabrouk A."/>
            <person name="Peixe L."/>
        </authorList>
    </citation>
    <scope>NUCLEOTIDE SEQUENCE</scope>
    <source>
        <strain evidence="2">FFUP_PS_37</strain>
        <plasmid evidence="2">pJB37</plasmid>
    </source>
</reference>
<sequence length="164" mass="18257">MGWPAVRREKNLLTLCSPPLGPAQSRPVTTDPQKRGTHFPLFGKGGPFMNFHAWALGIGYLAAIAVQPAFAESDPYVIDQRDPRYQRAIEHLSLAAQNLRMAQDELKKAEASAPLPGLDLVRMLAQVRPVEETINVVLQPEQKRLRYQTVTPDGLFFTPTRVGD</sequence>
<geneLocation type="plasmid" evidence="2">
    <name>pJB37</name>
</geneLocation>
<proteinExistence type="predicted"/>
<name>A0A1V0M6Q7_PSEAI</name>